<dbReference type="EMBL" id="JAUDCG010000002">
    <property type="protein sequence ID" value="MDM8156128.1"/>
    <property type="molecule type" value="Genomic_DNA"/>
</dbReference>
<reference evidence="2" key="1">
    <citation type="submission" date="2023-06" db="EMBL/GenBank/DDBJ databases">
        <title>Identification and characterization of horizontal gene transfer across gut microbiota members of farm animals based on homology search.</title>
        <authorList>
            <person name="Zeman M."/>
            <person name="Kubasova T."/>
            <person name="Jahodarova E."/>
            <person name="Nykrynova M."/>
            <person name="Rychlik I."/>
        </authorList>
    </citation>
    <scope>NUCLEOTIDE SEQUENCE [LARGE SCALE GENOMIC DNA]</scope>
    <source>
        <strain evidence="2">ET39</strain>
    </source>
</reference>
<accession>A0ABT7U920</accession>
<sequence>MKEEEIRNICTAAAGLYGIIHVRQLSEVLAYVGETNHTRRRLLGLLEESVPANCCLKEGFLYCDHVFERWADWERILERSARKPLCLLPLEELLPYADHEYIEWTPAAEELLSLFEGQGERAWLRQLLEQIALDMRRGKAPQEAMKRLLAADLIVREEDLRRFGDCFARFYHSTRLYIDRGFTPEELKNAHFSGQKRH</sequence>
<evidence type="ECO:0000313" key="2">
    <source>
        <dbReference type="Proteomes" id="UP001529340"/>
    </source>
</evidence>
<reference evidence="1 2" key="2">
    <citation type="submission" date="2023-06" db="EMBL/GenBank/DDBJ databases">
        <title>Identification and characterization of horizontal gene transfer across gut microbiota members of farm animals based on homology search.</title>
        <authorList>
            <person name="Schwarzerova J."/>
            <person name="Nykrynova M."/>
            <person name="Jureckova K."/>
            <person name="Cejkova D."/>
            <person name="Rychlik I."/>
        </authorList>
    </citation>
    <scope>NUCLEOTIDE SEQUENCE [LARGE SCALE GENOMIC DNA]</scope>
    <source>
        <strain evidence="1 2">ET39</strain>
    </source>
</reference>
<evidence type="ECO:0000313" key="1">
    <source>
        <dbReference type="EMBL" id="MDM8156128.1"/>
    </source>
</evidence>
<name>A0ABT7U920_9FIRM</name>
<keyword evidence="2" id="KW-1185">Reference proteome</keyword>
<dbReference type="Proteomes" id="UP001529340">
    <property type="component" value="Unassembled WGS sequence"/>
</dbReference>
<comment type="caution">
    <text evidence="1">The sequence shown here is derived from an EMBL/GenBank/DDBJ whole genome shotgun (WGS) entry which is preliminary data.</text>
</comment>
<gene>
    <name evidence="1" type="ORF">QUV96_00580</name>
</gene>
<proteinExistence type="predicted"/>
<organism evidence="1 2">
    <name type="scientific">Amedibacillus dolichus</name>
    <dbReference type="NCBI Taxonomy" id="31971"/>
    <lineage>
        <taxon>Bacteria</taxon>
        <taxon>Bacillati</taxon>
        <taxon>Bacillota</taxon>
        <taxon>Erysipelotrichia</taxon>
        <taxon>Erysipelotrichales</taxon>
        <taxon>Erysipelotrichaceae</taxon>
        <taxon>Amedibacillus</taxon>
    </lineage>
</organism>
<protein>
    <submittedName>
        <fullName evidence="1">Uncharacterized protein</fullName>
    </submittedName>
</protein>
<dbReference type="RefSeq" id="WP_289606601.1">
    <property type="nucleotide sequence ID" value="NZ_JAUDCG010000002.1"/>
</dbReference>